<organism evidence="1 2">
    <name type="scientific">Candidatus Accumulibacter contiguus</name>
    <dbReference type="NCBI Taxonomy" id="2954381"/>
    <lineage>
        <taxon>Bacteria</taxon>
        <taxon>Pseudomonadati</taxon>
        <taxon>Pseudomonadota</taxon>
        <taxon>Betaproteobacteria</taxon>
        <taxon>Candidatus Accumulibacter</taxon>
    </lineage>
</organism>
<dbReference type="Proteomes" id="UP000886469">
    <property type="component" value="Unassembled WGS sequence"/>
</dbReference>
<sequence length="180" mass="19631">MASRSSVSMLPEDVRDELNRRLVESNFSGYEGLARWLREQGFEISKSAIHRHGSALEADFEDAMADVRRTRALARAVKNDGDEGEVLAATSGILQEQLLRISIALRTADSDPAEAAKSISMVARAHSDVGRLQVALSKWQEELKAKCQAAADACEQAARRGGLTPDTVEVIRREILGITA</sequence>
<keyword evidence="2" id="KW-1185">Reference proteome</keyword>
<accession>A0ABX1T8G0</accession>
<evidence type="ECO:0000313" key="1">
    <source>
        <dbReference type="EMBL" id="NMQ05256.1"/>
    </source>
</evidence>
<dbReference type="InterPro" id="IPR021874">
    <property type="entry name" value="Phage_Mu_Gp27"/>
</dbReference>
<evidence type="ECO:0000313" key="2">
    <source>
        <dbReference type="Proteomes" id="UP000886469"/>
    </source>
</evidence>
<proteinExistence type="predicted"/>
<dbReference type="RefSeq" id="WP_169070021.1">
    <property type="nucleotide sequence ID" value="NZ_SPMX01000018.1"/>
</dbReference>
<comment type="caution">
    <text evidence="1">The sequence shown here is derived from an EMBL/GenBank/DDBJ whole genome shotgun (WGS) entry which is preliminary data.</text>
</comment>
<dbReference type="Pfam" id="PF11985">
    <property type="entry name" value="Phage_Mu_Gp27"/>
    <property type="match status" value="1"/>
</dbReference>
<protein>
    <submittedName>
        <fullName evidence="1">DUF3486 family protein</fullName>
    </submittedName>
</protein>
<dbReference type="EMBL" id="SPMX01000018">
    <property type="protein sequence ID" value="NMQ05256.1"/>
    <property type="molecule type" value="Genomic_DNA"/>
</dbReference>
<reference evidence="1" key="1">
    <citation type="submission" date="2019-03" db="EMBL/GenBank/DDBJ databases">
        <title>Metabolic reconstructions from genomes of highly enriched 'Candidatus Accumulibacter' and 'Candidatus Competibacter' bioreactor populations.</title>
        <authorList>
            <person name="Annavajhala M.K."/>
            <person name="Welles L."/>
            <person name="Abbas B."/>
            <person name="Sorokin D."/>
            <person name="Park H."/>
            <person name="Van Loosdrecht M."/>
            <person name="Chandran K."/>
        </authorList>
    </citation>
    <scope>NUCLEOTIDE SEQUENCE</scope>
    <source>
        <strain evidence="1">SBR_L</strain>
    </source>
</reference>
<name>A0ABX1T8G0_9PROT</name>
<gene>
    <name evidence="1" type="ORF">E4Q08_08230</name>
</gene>